<accession>A0ABY6HS67</accession>
<keyword evidence="1" id="KW-1133">Transmembrane helix</keyword>
<dbReference type="InterPro" id="IPR011050">
    <property type="entry name" value="Pectin_lyase_fold/virulence"/>
</dbReference>
<dbReference type="Pfam" id="PF13229">
    <property type="entry name" value="Beta_helix"/>
    <property type="match status" value="1"/>
</dbReference>
<dbReference type="SMART" id="SM00710">
    <property type="entry name" value="PbH1"/>
    <property type="match status" value="7"/>
</dbReference>
<keyword evidence="1" id="KW-0472">Membrane</keyword>
<dbReference type="Proteomes" id="UP001208689">
    <property type="component" value="Chromosome"/>
</dbReference>
<evidence type="ECO:0000313" key="4">
    <source>
        <dbReference type="Proteomes" id="UP001208689"/>
    </source>
</evidence>
<dbReference type="InterPro" id="IPR006626">
    <property type="entry name" value="PbH1"/>
</dbReference>
<dbReference type="Gene3D" id="2.160.20.10">
    <property type="entry name" value="Single-stranded right-handed beta-helix, Pectin lyase-like"/>
    <property type="match status" value="1"/>
</dbReference>
<evidence type="ECO:0000256" key="1">
    <source>
        <dbReference type="SAM" id="Phobius"/>
    </source>
</evidence>
<evidence type="ECO:0000313" key="3">
    <source>
        <dbReference type="EMBL" id="UYP45314.1"/>
    </source>
</evidence>
<dbReference type="InterPro" id="IPR012334">
    <property type="entry name" value="Pectin_lyas_fold"/>
</dbReference>
<reference evidence="3" key="1">
    <citation type="submission" date="2022-09" db="EMBL/GenBank/DDBJ databases">
        <title>Actin cytoskeleton and complex cell architecture in an #Asgard archaeon.</title>
        <authorList>
            <person name="Ponce Toledo R.I."/>
            <person name="Schleper C."/>
            <person name="Rodrigues Oliveira T."/>
            <person name="Wollweber F."/>
            <person name="Xu J."/>
            <person name="Rittmann S."/>
            <person name="Klingl A."/>
            <person name="Pilhofer M."/>
        </authorList>
    </citation>
    <scope>NUCLEOTIDE SEQUENCE</scope>
    <source>
        <strain evidence="3">B-35</strain>
    </source>
</reference>
<feature type="domain" description="Right handed beta helix" evidence="2">
    <location>
        <begin position="114"/>
        <end position="261"/>
    </location>
</feature>
<organism evidence="3 4">
    <name type="scientific">Candidatus Lokiarchaeum ossiferum</name>
    <dbReference type="NCBI Taxonomy" id="2951803"/>
    <lineage>
        <taxon>Archaea</taxon>
        <taxon>Promethearchaeati</taxon>
        <taxon>Promethearchaeota</taxon>
        <taxon>Promethearchaeia</taxon>
        <taxon>Promethearchaeales</taxon>
        <taxon>Promethearchaeaceae</taxon>
        <taxon>Candidatus Lokiarchaeum</taxon>
    </lineage>
</organism>
<feature type="transmembrane region" description="Helical" evidence="1">
    <location>
        <begin position="18"/>
        <end position="36"/>
    </location>
</feature>
<protein>
    <recommendedName>
        <fullName evidence="2">Right handed beta helix domain-containing protein</fullName>
    </recommendedName>
</protein>
<keyword evidence="1" id="KW-0812">Transmembrane</keyword>
<keyword evidence="4" id="KW-1185">Reference proteome</keyword>
<evidence type="ECO:0000259" key="2">
    <source>
        <dbReference type="Pfam" id="PF13229"/>
    </source>
</evidence>
<feature type="transmembrane region" description="Helical" evidence="1">
    <location>
        <begin position="377"/>
        <end position="397"/>
    </location>
</feature>
<name>A0ABY6HS67_9ARCH</name>
<sequence>MIKNHLHWFNTTKKYHSVLFFGFFCIGLMYCSFPLVPARPSLPSISVLDNSLSESLILPLTLVGTHEKVYIDPLIEGQDWKDCPYVTGRGTRLSPYLFENLIIDAGGEGCAFRIENSDEHVVFRNCTGFNAGTRESKSAFTLYRCSNVKFENCIAANSFVGMFSKECDEIEVIECLITNNSEVGIYTFMDDYNRYVGNKITYNGQIGLDLDVSKYAEAYYNIIENNPQMGCSIMFSSYCDVYNNIIRFNLETGVELYAGQNYNNTVRNNIIVNNSIGVKVLRNTRNNMIYGNIIANNSFYEAFDDTPGYNLWDDGTSGNYWGNYSQRYPDATNDGEFWSIPYSIYKGGSLKTEMDYFPLASMPEIDFVAHYLEKQSVVSFIPILIVLVSMGTSLSLLNRIKKDSSRS</sequence>
<gene>
    <name evidence="3" type="ORF">NEF87_001599</name>
</gene>
<dbReference type="EMBL" id="CP104013">
    <property type="protein sequence ID" value="UYP45314.1"/>
    <property type="molecule type" value="Genomic_DNA"/>
</dbReference>
<dbReference type="InterPro" id="IPR039448">
    <property type="entry name" value="Beta_helix"/>
</dbReference>
<proteinExistence type="predicted"/>
<dbReference type="SUPFAM" id="SSF51126">
    <property type="entry name" value="Pectin lyase-like"/>
    <property type="match status" value="1"/>
</dbReference>